<dbReference type="Proteomes" id="UP000827889">
    <property type="component" value="Chromosome 5"/>
</dbReference>
<dbReference type="CDD" id="cd00293">
    <property type="entry name" value="USP-like"/>
    <property type="match status" value="1"/>
</dbReference>
<dbReference type="Pfam" id="PF00582">
    <property type="entry name" value="Usp"/>
    <property type="match status" value="1"/>
</dbReference>
<dbReference type="OrthoDB" id="1667873at2759"/>
<accession>A0A8B8Q9V5</accession>
<organism evidence="3 4">
    <name type="scientific">Rhodamnia argentea</name>
    <dbReference type="NCBI Taxonomy" id="178133"/>
    <lineage>
        <taxon>Eukaryota</taxon>
        <taxon>Viridiplantae</taxon>
        <taxon>Streptophyta</taxon>
        <taxon>Embryophyta</taxon>
        <taxon>Tracheophyta</taxon>
        <taxon>Spermatophyta</taxon>
        <taxon>Magnoliopsida</taxon>
        <taxon>eudicotyledons</taxon>
        <taxon>Gunneridae</taxon>
        <taxon>Pentapetalae</taxon>
        <taxon>rosids</taxon>
        <taxon>malvids</taxon>
        <taxon>Myrtales</taxon>
        <taxon>Myrtaceae</taxon>
        <taxon>Myrtoideae</taxon>
        <taxon>Myrteae</taxon>
        <taxon>Australasian group</taxon>
        <taxon>Rhodamnia</taxon>
    </lineage>
</organism>
<dbReference type="InterPro" id="IPR014729">
    <property type="entry name" value="Rossmann-like_a/b/a_fold"/>
</dbReference>
<proteinExistence type="predicted"/>
<reference evidence="4" key="1">
    <citation type="submission" date="2025-08" db="UniProtKB">
        <authorList>
            <consortium name="RefSeq"/>
        </authorList>
    </citation>
    <scope>IDENTIFICATION</scope>
    <source>
        <tissue evidence="4">Leaf</tissue>
    </source>
</reference>
<evidence type="ECO:0000256" key="1">
    <source>
        <dbReference type="SAM" id="MobiDB-lite"/>
    </source>
</evidence>
<feature type="domain" description="UspA" evidence="2">
    <location>
        <begin position="69"/>
        <end position="219"/>
    </location>
</feature>
<feature type="region of interest" description="Disordered" evidence="1">
    <location>
        <begin position="1"/>
        <end position="65"/>
    </location>
</feature>
<dbReference type="SUPFAM" id="SSF52402">
    <property type="entry name" value="Adenine nucleotide alpha hydrolases-like"/>
    <property type="match status" value="1"/>
</dbReference>
<dbReference type="Gene3D" id="3.40.50.620">
    <property type="entry name" value="HUPs"/>
    <property type="match status" value="1"/>
</dbReference>
<keyword evidence="3" id="KW-1185">Reference proteome</keyword>
<evidence type="ECO:0000313" key="4">
    <source>
        <dbReference type="RefSeq" id="XP_030543909.1"/>
    </source>
</evidence>
<evidence type="ECO:0000259" key="2">
    <source>
        <dbReference type="Pfam" id="PF00582"/>
    </source>
</evidence>
<dbReference type="GeneID" id="115750576"/>
<dbReference type="PANTHER" id="PTHR47000:SF1">
    <property type="entry name" value="ADENINE NUCLEOTIDE ALPHA HYDROLASES-LIKE SUPERFAMILY PROTEIN"/>
    <property type="match status" value="1"/>
</dbReference>
<gene>
    <name evidence="4" type="primary">LOC115750576</name>
</gene>
<evidence type="ECO:0000313" key="3">
    <source>
        <dbReference type="Proteomes" id="UP000827889"/>
    </source>
</evidence>
<protein>
    <submittedName>
        <fullName evidence="4">Universal stress protein PHOS32</fullName>
    </submittedName>
</protein>
<dbReference type="KEGG" id="rarg:115750576"/>
<dbReference type="PANTHER" id="PTHR47000">
    <property type="entry name" value="ADENINE NUCLEOTIDE ALPHA HYDROLASES-LIKE SUPERFAMILY PROTEIN"/>
    <property type="match status" value="1"/>
</dbReference>
<sequence>MGRTGTRLPGFCLNRIRPHVRVRSPPTQSKPEPNAVKPDRQAENPGGGGGSIEEEKLGNGEKPGQATGRRIMIVVDSSIEAKGALQWALSHTVQSQDIMILLHVTKPAQQGTCEEFTKETAPTRAYQLVQSLKNMCQLKRPEVQIETVLVQGKEKGPKILEEARKSGASLLVMGQKKRSVSWRLLMMWVGGNRMGSAGGGGGVVEYCIQNAECMAIAVRRKSKKLGGYLITTKRQKDFWLLA</sequence>
<dbReference type="AlphaFoldDB" id="A0A8B8Q9V5"/>
<dbReference type="RefSeq" id="XP_030543909.1">
    <property type="nucleotide sequence ID" value="XM_030688049.2"/>
</dbReference>
<dbReference type="InterPro" id="IPR006016">
    <property type="entry name" value="UspA"/>
</dbReference>
<name>A0A8B8Q9V5_9MYRT</name>